<evidence type="ECO:0000256" key="4">
    <source>
        <dbReference type="ARBA" id="ARBA00022692"/>
    </source>
</evidence>
<dbReference type="STRING" id="7574.A0A1S3JPJ8"/>
<reference evidence="15" key="1">
    <citation type="submission" date="2025-08" db="UniProtKB">
        <authorList>
            <consortium name="RefSeq"/>
        </authorList>
    </citation>
    <scope>IDENTIFICATION</scope>
    <source>
        <tissue evidence="15">Gonads</tissue>
    </source>
</reference>
<dbReference type="InParanoid" id="A0A1S3JPJ8"/>
<evidence type="ECO:0000256" key="2">
    <source>
        <dbReference type="ARBA" id="ARBA00005377"/>
    </source>
</evidence>
<dbReference type="RefSeq" id="XP_013412283.1">
    <property type="nucleotide sequence ID" value="XM_013556829.1"/>
</dbReference>
<evidence type="ECO:0000313" key="14">
    <source>
        <dbReference type="Proteomes" id="UP000085678"/>
    </source>
</evidence>
<dbReference type="PANTHER" id="PTHR15451">
    <property type="entry name" value="ERGOSTEROL BIOSYNTHETIC PROTEIN 28-RELATED"/>
    <property type="match status" value="1"/>
</dbReference>
<keyword evidence="12" id="KW-0753">Steroid metabolism</keyword>
<proteinExistence type="inferred from homology"/>
<keyword evidence="8" id="KW-0756">Sterol biosynthesis</keyword>
<comment type="subcellular location">
    <subcellularLocation>
        <location evidence="1">Endoplasmic reticulum membrane</location>
        <topology evidence="1">Multi-pass membrane protein</topology>
    </subcellularLocation>
</comment>
<evidence type="ECO:0000256" key="8">
    <source>
        <dbReference type="ARBA" id="ARBA00023011"/>
    </source>
</evidence>
<evidence type="ECO:0000256" key="12">
    <source>
        <dbReference type="ARBA" id="ARBA00023221"/>
    </source>
</evidence>
<keyword evidence="9" id="KW-0443">Lipid metabolism</keyword>
<keyword evidence="14" id="KW-1185">Reference proteome</keyword>
<dbReference type="OrthoDB" id="6485510at2759"/>
<evidence type="ECO:0000256" key="6">
    <source>
        <dbReference type="ARBA" id="ARBA00022955"/>
    </source>
</evidence>
<keyword evidence="10 13" id="KW-0472">Membrane</keyword>
<feature type="transmembrane region" description="Helical" evidence="13">
    <location>
        <begin position="7"/>
        <end position="29"/>
    </location>
</feature>
<dbReference type="GO" id="GO:0030674">
    <property type="term" value="F:protein-macromolecule adaptor activity"/>
    <property type="evidence" value="ECO:0007669"/>
    <property type="project" value="TreeGrafter"/>
</dbReference>
<dbReference type="Pfam" id="PF03694">
    <property type="entry name" value="Erg28"/>
    <property type="match status" value="1"/>
</dbReference>
<keyword evidence="7 13" id="KW-1133">Transmembrane helix</keyword>
<sequence length="162" mass="18274">MKWDFVLYLRSWIGFVGLMAIGNTIQCFWDHQFLASRLYNGAPSSVNGLAARLFGVWTLLAGILRIWCAIFTYNRPLYDLTLFSFVLAFLHFSSEVFIFKTAHLSVGVMAPLIISGISFVLMAAGYVPIFGSAVEESKQDDAEEFKDFLKTFKSQSRTKKSS</sequence>
<evidence type="ECO:0000256" key="1">
    <source>
        <dbReference type="ARBA" id="ARBA00004477"/>
    </source>
</evidence>
<dbReference type="InterPro" id="IPR005352">
    <property type="entry name" value="Erg28"/>
</dbReference>
<evidence type="ECO:0000256" key="9">
    <source>
        <dbReference type="ARBA" id="ARBA00023098"/>
    </source>
</evidence>
<feature type="transmembrane region" description="Helical" evidence="13">
    <location>
        <begin position="49"/>
        <end position="68"/>
    </location>
</feature>
<feature type="transmembrane region" description="Helical" evidence="13">
    <location>
        <begin position="105"/>
        <end position="129"/>
    </location>
</feature>
<name>A0A1S3JPJ8_LINAN</name>
<dbReference type="Proteomes" id="UP000085678">
    <property type="component" value="Unplaced"/>
</dbReference>
<keyword evidence="5" id="KW-0256">Endoplasmic reticulum</keyword>
<dbReference type="AlphaFoldDB" id="A0A1S3JPJ8"/>
<evidence type="ECO:0000256" key="5">
    <source>
        <dbReference type="ARBA" id="ARBA00022824"/>
    </source>
</evidence>
<keyword evidence="4 13" id="KW-0812">Transmembrane</keyword>
<dbReference type="PANTHER" id="PTHR15451:SF19">
    <property type="entry name" value="ERGOSTEROL BIOSYNTHETIC PROTEIN 28 HOMOLOG"/>
    <property type="match status" value="1"/>
</dbReference>
<feature type="transmembrane region" description="Helical" evidence="13">
    <location>
        <begin position="80"/>
        <end position="99"/>
    </location>
</feature>
<keyword evidence="3" id="KW-0444">Lipid biosynthesis</keyword>
<evidence type="ECO:0000256" key="7">
    <source>
        <dbReference type="ARBA" id="ARBA00022989"/>
    </source>
</evidence>
<evidence type="ECO:0000256" key="13">
    <source>
        <dbReference type="SAM" id="Phobius"/>
    </source>
</evidence>
<comment type="similarity">
    <text evidence="2">Belongs to the ERG28 family.</text>
</comment>
<dbReference type="GO" id="GO:0016126">
    <property type="term" value="P:sterol biosynthetic process"/>
    <property type="evidence" value="ECO:0007669"/>
    <property type="project" value="UniProtKB-KW"/>
</dbReference>
<evidence type="ECO:0000313" key="15">
    <source>
        <dbReference type="RefSeq" id="XP_013412283.1"/>
    </source>
</evidence>
<organism evidence="14 15">
    <name type="scientific">Lingula anatina</name>
    <name type="common">Brachiopod</name>
    <name type="synonym">Lingula unguis</name>
    <dbReference type="NCBI Taxonomy" id="7574"/>
    <lineage>
        <taxon>Eukaryota</taxon>
        <taxon>Metazoa</taxon>
        <taxon>Spiralia</taxon>
        <taxon>Lophotrochozoa</taxon>
        <taxon>Brachiopoda</taxon>
        <taxon>Linguliformea</taxon>
        <taxon>Lingulata</taxon>
        <taxon>Lingulida</taxon>
        <taxon>Linguloidea</taxon>
        <taxon>Lingulidae</taxon>
        <taxon>Lingula</taxon>
    </lineage>
</organism>
<dbReference type="KEGG" id="lak:106175022"/>
<gene>
    <name evidence="15" type="primary">LOC106175022</name>
</gene>
<keyword evidence="6" id="KW-0752">Steroid biosynthesis</keyword>
<keyword evidence="11" id="KW-1207">Sterol metabolism</keyword>
<evidence type="ECO:0000256" key="11">
    <source>
        <dbReference type="ARBA" id="ARBA00023166"/>
    </source>
</evidence>
<evidence type="ECO:0000256" key="3">
    <source>
        <dbReference type="ARBA" id="ARBA00022516"/>
    </source>
</evidence>
<dbReference type="GO" id="GO:0005789">
    <property type="term" value="C:endoplasmic reticulum membrane"/>
    <property type="evidence" value="ECO:0007669"/>
    <property type="project" value="UniProtKB-SubCell"/>
</dbReference>
<dbReference type="GeneID" id="106175022"/>
<protein>
    <submittedName>
        <fullName evidence="15">Probable ergosterol biosynthetic protein 28</fullName>
    </submittedName>
</protein>
<evidence type="ECO:0000256" key="10">
    <source>
        <dbReference type="ARBA" id="ARBA00023136"/>
    </source>
</evidence>
<accession>A0A1S3JPJ8</accession>